<dbReference type="PANTHER" id="PTHR43591:SF24">
    <property type="entry name" value="2-METHOXY-6-POLYPRENYL-1,4-BENZOQUINOL METHYLASE, MITOCHONDRIAL"/>
    <property type="match status" value="1"/>
</dbReference>
<dbReference type="NCBIfam" id="TIGR01934">
    <property type="entry name" value="MenG_MenH_UbiE"/>
    <property type="match status" value="1"/>
</dbReference>
<keyword evidence="3 6" id="KW-0831">Ubiquinone biosynthesis</keyword>
<dbReference type="SUPFAM" id="SSF53335">
    <property type="entry name" value="S-adenosyl-L-methionine-dependent methyltransferases"/>
    <property type="match status" value="1"/>
</dbReference>
<dbReference type="GO" id="GO:0008425">
    <property type="term" value="F:2-methoxy-6-polyprenyl-1,4-benzoquinol methyltransferase activity"/>
    <property type="evidence" value="ECO:0007669"/>
    <property type="project" value="UniProtKB-UniRule"/>
</dbReference>
<dbReference type="EMBL" id="CAMPGE010017898">
    <property type="protein sequence ID" value="CAI2376342.1"/>
    <property type="molecule type" value="Genomic_DNA"/>
</dbReference>
<dbReference type="CDD" id="cd02440">
    <property type="entry name" value="AdoMet_MTases"/>
    <property type="match status" value="1"/>
</dbReference>
<name>A0AAD2D1B7_EUPCR</name>
<sequence>MISRSMMFMRMQRSMARGSRAFCSTDKKKVDFGYENVDFDEKEGKVKEVFHKVANNYDIMNDVTSLGIHRLWKNYFVSQIGPMRRKVVYNANGEPTDKYEPMKILDVAGGTGDIAFLIHEEVKSQRQTSVNAEAEITISDINSSMLGVGKDRAKERGYTNFNWLEANAESIPSLEDNTFDLYTISFGIRNVTDRLKALKEAHRILKRGGRFMCLEFSEVKIPIWKEMYDVYSMNIIPLMGQIISNDSASYQYLAESIRKFPNQMEFASLIKDAGFKHVTYENLSGGICAIHSGYKL</sequence>
<dbReference type="PROSITE" id="PS51608">
    <property type="entry name" value="SAM_MT_UBIE"/>
    <property type="match status" value="1"/>
</dbReference>
<evidence type="ECO:0000256" key="2">
    <source>
        <dbReference type="ARBA" id="ARBA00022679"/>
    </source>
</evidence>
<evidence type="ECO:0000256" key="6">
    <source>
        <dbReference type="HAMAP-Rule" id="MF_03191"/>
    </source>
</evidence>
<feature type="binding site" evidence="6">
    <location>
        <position position="111"/>
    </location>
    <ligand>
        <name>S-adenosyl-L-methionine</name>
        <dbReference type="ChEBI" id="CHEBI:59789"/>
    </ligand>
</feature>
<dbReference type="Gene3D" id="3.40.50.150">
    <property type="entry name" value="Vaccinia Virus protein VP39"/>
    <property type="match status" value="1"/>
</dbReference>
<evidence type="ECO:0000256" key="4">
    <source>
        <dbReference type="ARBA" id="ARBA00022691"/>
    </source>
</evidence>
<comment type="similarity">
    <text evidence="6">Belongs to the class I-like SAM-binding methyltransferase superfamily. MenG/UbiE family.</text>
</comment>
<accession>A0AAD2D1B7</accession>
<evidence type="ECO:0000313" key="8">
    <source>
        <dbReference type="Proteomes" id="UP001295684"/>
    </source>
</evidence>
<comment type="catalytic activity">
    <reaction evidence="6">
        <text>a 2-methoxy-6-(all-trans-polyprenyl)benzene-1,4-diol + S-adenosyl-L-methionine = a 5-methoxy-2-methyl-3-(all-trans-polyprenyl)benzene-1,4-diol + S-adenosyl-L-homocysteine + H(+)</text>
        <dbReference type="Rhea" id="RHEA:28286"/>
        <dbReference type="Rhea" id="RHEA-COMP:10858"/>
        <dbReference type="Rhea" id="RHEA-COMP:10859"/>
        <dbReference type="ChEBI" id="CHEBI:15378"/>
        <dbReference type="ChEBI" id="CHEBI:57856"/>
        <dbReference type="ChEBI" id="CHEBI:59789"/>
        <dbReference type="ChEBI" id="CHEBI:84166"/>
        <dbReference type="ChEBI" id="CHEBI:84167"/>
        <dbReference type="EC" id="2.1.1.201"/>
    </reaction>
</comment>
<keyword evidence="6" id="KW-0999">Mitochondrion inner membrane</keyword>
<keyword evidence="4 6" id="KW-0949">S-adenosyl-L-methionine</keyword>
<dbReference type="HAMAP" id="MF_01813">
    <property type="entry name" value="MenG_UbiE_methyltr"/>
    <property type="match status" value="1"/>
</dbReference>
<evidence type="ECO:0000256" key="3">
    <source>
        <dbReference type="ARBA" id="ARBA00022688"/>
    </source>
</evidence>
<comment type="caution">
    <text evidence="7">The sequence shown here is derived from an EMBL/GenBank/DDBJ whole genome shotgun (WGS) entry which is preliminary data.</text>
</comment>
<feature type="binding site" evidence="6">
    <location>
        <position position="140"/>
    </location>
    <ligand>
        <name>S-adenosyl-L-methionine</name>
        <dbReference type="ChEBI" id="CHEBI:59789"/>
    </ligand>
</feature>
<feature type="binding site" evidence="6">
    <location>
        <begin position="167"/>
        <end position="168"/>
    </location>
    <ligand>
        <name>S-adenosyl-L-methionine</name>
        <dbReference type="ChEBI" id="CHEBI:59789"/>
    </ligand>
</feature>
<keyword evidence="2 6" id="KW-0808">Transferase</keyword>
<proteinExistence type="inferred from homology"/>
<dbReference type="FunFam" id="3.40.50.150:FF:000064">
    <property type="entry name" value="2-methoxy-6-polyprenyl-1,4-benzoquinol methylase, mitochondrial"/>
    <property type="match status" value="1"/>
</dbReference>
<dbReference type="EC" id="2.1.1.201" evidence="6"/>
<feature type="binding site" evidence="6">
    <location>
        <position position="185"/>
    </location>
    <ligand>
        <name>S-adenosyl-L-methionine</name>
        <dbReference type="ChEBI" id="CHEBI:59789"/>
    </ligand>
</feature>
<evidence type="ECO:0000256" key="5">
    <source>
        <dbReference type="ARBA" id="ARBA00046387"/>
    </source>
</evidence>
<dbReference type="InterPro" id="IPR029063">
    <property type="entry name" value="SAM-dependent_MTases_sf"/>
</dbReference>
<dbReference type="Proteomes" id="UP001295684">
    <property type="component" value="Unassembled WGS sequence"/>
</dbReference>
<comment type="pathway">
    <text evidence="6">Cofactor biosynthesis; ubiquinone biosynthesis.</text>
</comment>
<evidence type="ECO:0000313" key="7">
    <source>
        <dbReference type="EMBL" id="CAI2376342.1"/>
    </source>
</evidence>
<dbReference type="InterPro" id="IPR004033">
    <property type="entry name" value="UbiE/COQ5_MeTrFase"/>
</dbReference>
<dbReference type="PANTHER" id="PTHR43591">
    <property type="entry name" value="METHYLTRANSFERASE"/>
    <property type="match status" value="1"/>
</dbReference>
<dbReference type="Pfam" id="PF01209">
    <property type="entry name" value="Ubie_methyltran"/>
    <property type="match status" value="1"/>
</dbReference>
<dbReference type="GO" id="GO:0031314">
    <property type="term" value="C:extrinsic component of mitochondrial inner membrane"/>
    <property type="evidence" value="ECO:0007669"/>
    <property type="project" value="UniProtKB-UniRule"/>
</dbReference>
<keyword evidence="8" id="KW-1185">Reference proteome</keyword>
<protein>
    <recommendedName>
        <fullName evidence="6">2-methoxy-6-polyprenyl-1,4-benzoquinol methylase, mitochondrial</fullName>
        <ecNumber evidence="6">2.1.1.201</ecNumber>
    </recommendedName>
    <alternativeName>
        <fullName evidence="6">Ubiquinone biosynthesis methyltransferase COQ5</fullName>
    </alternativeName>
</protein>
<keyword evidence="6" id="KW-0472">Membrane</keyword>
<dbReference type="GO" id="GO:0032259">
    <property type="term" value="P:methylation"/>
    <property type="evidence" value="ECO:0007669"/>
    <property type="project" value="UniProtKB-KW"/>
</dbReference>
<comment type="subcellular location">
    <subcellularLocation>
        <location evidence="6">Mitochondrion inner membrane</location>
        <topology evidence="6">Peripheral membrane protein</topology>
        <orientation evidence="6">Matrix side</orientation>
    </subcellularLocation>
</comment>
<reference evidence="7" key="1">
    <citation type="submission" date="2023-07" db="EMBL/GenBank/DDBJ databases">
        <authorList>
            <consortium name="AG Swart"/>
            <person name="Singh M."/>
            <person name="Singh A."/>
            <person name="Seah K."/>
            <person name="Emmerich C."/>
        </authorList>
    </citation>
    <scope>NUCLEOTIDE SEQUENCE</scope>
    <source>
        <strain evidence="7">DP1</strain>
    </source>
</reference>
<dbReference type="AlphaFoldDB" id="A0AAD2D1B7"/>
<gene>
    <name evidence="7" type="ORF">ECRASSUSDP1_LOCUS17711</name>
</gene>
<comment type="subunit">
    <text evidence="5">Component of a multi-subunit COQ enzyme complex, composed of at least COQ3, COQ4, COQ5, COQ6, COQ7 and COQ9. Interacts with PYURF; the interaction is direct, stabilizes COQ5 protein and associates PYURF with COQ enzyme complex.</text>
</comment>
<organism evidence="7 8">
    <name type="scientific">Euplotes crassus</name>
    <dbReference type="NCBI Taxonomy" id="5936"/>
    <lineage>
        <taxon>Eukaryota</taxon>
        <taxon>Sar</taxon>
        <taxon>Alveolata</taxon>
        <taxon>Ciliophora</taxon>
        <taxon>Intramacronucleata</taxon>
        <taxon>Spirotrichea</taxon>
        <taxon>Hypotrichia</taxon>
        <taxon>Euplotida</taxon>
        <taxon>Euplotidae</taxon>
        <taxon>Moneuplotes</taxon>
    </lineage>
</organism>
<evidence type="ECO:0000256" key="1">
    <source>
        <dbReference type="ARBA" id="ARBA00022603"/>
    </source>
</evidence>
<keyword evidence="6" id="KW-0496">Mitochondrion</keyword>
<keyword evidence="1 6" id="KW-0489">Methyltransferase</keyword>
<dbReference type="NCBIfam" id="NF001244">
    <property type="entry name" value="PRK00216.1-5"/>
    <property type="match status" value="1"/>
</dbReference>
<comment type="function">
    <text evidence="6">Methyltransferase required for the conversion of 2-polyprenyl-6-methoxy-1,4-benzoquinol (DDMQH2) to 2-polyprenyl-3-methyl-6-methoxy-1,4-benzoquinol (DMQH2).</text>
</comment>